<dbReference type="AlphaFoldDB" id="A0A6G9XT00"/>
<feature type="chain" id="PRO_5026337295" evidence="2">
    <location>
        <begin position="44"/>
        <end position="185"/>
    </location>
</feature>
<reference evidence="3 4" key="1">
    <citation type="journal article" date="2019" name="ACS Chem. Biol.">
        <title>Identification and Mobilization of a Cryptic Antibiotic Biosynthesis Gene Locus from a Human-Pathogenic Nocardia Isolate.</title>
        <authorList>
            <person name="Herisse M."/>
            <person name="Ishida K."/>
            <person name="Porter J.L."/>
            <person name="Howden B."/>
            <person name="Hertweck C."/>
            <person name="Stinear T.P."/>
            <person name="Pidot S.J."/>
        </authorList>
    </citation>
    <scope>NUCLEOTIDE SEQUENCE [LARGE SCALE GENOMIC DNA]</scope>
    <source>
        <strain evidence="3 4">AUSMDU00024985</strain>
    </source>
</reference>
<evidence type="ECO:0000256" key="2">
    <source>
        <dbReference type="SAM" id="SignalP"/>
    </source>
</evidence>
<feature type="region of interest" description="Disordered" evidence="1">
    <location>
        <begin position="53"/>
        <end position="75"/>
    </location>
</feature>
<dbReference type="Pfam" id="PF10783">
    <property type="entry name" value="DUF2599"/>
    <property type="match status" value="1"/>
</dbReference>
<proteinExistence type="predicted"/>
<name>A0A6G9XT00_NOCBR</name>
<organism evidence="3 4">
    <name type="scientific">Nocardia brasiliensis</name>
    <dbReference type="NCBI Taxonomy" id="37326"/>
    <lineage>
        <taxon>Bacteria</taxon>
        <taxon>Bacillati</taxon>
        <taxon>Actinomycetota</taxon>
        <taxon>Actinomycetes</taxon>
        <taxon>Mycobacteriales</taxon>
        <taxon>Nocardiaceae</taxon>
        <taxon>Nocardia</taxon>
    </lineage>
</organism>
<dbReference type="RefSeq" id="WP_167463147.1">
    <property type="nucleotide sequence ID" value="NZ_CP046171.1"/>
</dbReference>
<keyword evidence="2" id="KW-0732">Signal</keyword>
<evidence type="ECO:0000313" key="4">
    <source>
        <dbReference type="Proteomes" id="UP000501705"/>
    </source>
</evidence>
<gene>
    <name evidence="3" type="ORF">F5X71_18360</name>
</gene>
<evidence type="ECO:0000256" key="1">
    <source>
        <dbReference type="SAM" id="MobiDB-lite"/>
    </source>
</evidence>
<dbReference type="Proteomes" id="UP000501705">
    <property type="component" value="Chromosome"/>
</dbReference>
<dbReference type="EMBL" id="CP046171">
    <property type="protein sequence ID" value="QIS04026.1"/>
    <property type="molecule type" value="Genomic_DNA"/>
</dbReference>
<dbReference type="InterPro" id="IPR019719">
    <property type="entry name" value="DUF2599"/>
</dbReference>
<feature type="signal peptide" evidence="2">
    <location>
        <begin position="1"/>
        <end position="43"/>
    </location>
</feature>
<evidence type="ECO:0000313" key="3">
    <source>
        <dbReference type="EMBL" id="QIS04026.1"/>
    </source>
</evidence>
<protein>
    <submittedName>
        <fullName evidence="3">DUF2599 domain-containing protein</fullName>
    </submittedName>
</protein>
<accession>A0A6G9XT00</accession>
<sequence>MSRQDRSVRGRRHTDSTPRARTVAALYGALSCVALLPSLTACGADAPVARPGVSPPTTATTPPPGPPSVTRAPTTTPTVDPYAGLPLIDHLTWTDTIDGSRLLVFPTEAGRKTTAGDAGDRAWQEVLTRDPAAGTPGMADQFRCHWVWARLIRPDKPSWNLEPWRPAVGYQATVDAQCNPGGPER</sequence>
<dbReference type="PROSITE" id="PS51257">
    <property type="entry name" value="PROKAR_LIPOPROTEIN"/>
    <property type="match status" value="1"/>
</dbReference>